<dbReference type="SMART" id="SM00054">
    <property type="entry name" value="EFh"/>
    <property type="match status" value="2"/>
</dbReference>
<dbReference type="Pfam" id="PF13499">
    <property type="entry name" value="EF-hand_7"/>
    <property type="match status" value="1"/>
</dbReference>
<dbReference type="CDD" id="cd00051">
    <property type="entry name" value="EFh"/>
    <property type="match status" value="2"/>
</dbReference>
<dbReference type="InterPro" id="IPR018247">
    <property type="entry name" value="EF_Hand_1_Ca_BS"/>
</dbReference>
<dbReference type="GO" id="GO:0005509">
    <property type="term" value="F:calcium ion binding"/>
    <property type="evidence" value="ECO:0007669"/>
    <property type="project" value="InterPro"/>
</dbReference>
<protein>
    <submittedName>
        <fullName evidence="4">EF hand domain-containing protein</fullName>
    </submittedName>
</protein>
<feature type="domain" description="EF-hand" evidence="3">
    <location>
        <begin position="48"/>
        <end position="83"/>
    </location>
</feature>
<comment type="caution">
    <text evidence="4">The sequence shown here is derived from an EMBL/GenBank/DDBJ whole genome shotgun (WGS) entry which is preliminary data.</text>
</comment>
<proteinExistence type="predicted"/>
<evidence type="ECO:0000256" key="1">
    <source>
        <dbReference type="ARBA" id="ARBA00022737"/>
    </source>
</evidence>
<keyword evidence="2" id="KW-0106">Calcium</keyword>
<dbReference type="InterPro" id="IPR002048">
    <property type="entry name" value="EF_hand_dom"/>
</dbReference>
<evidence type="ECO:0000256" key="2">
    <source>
        <dbReference type="ARBA" id="ARBA00022837"/>
    </source>
</evidence>
<dbReference type="EMBL" id="JAKKPZ010000002">
    <property type="protein sequence ID" value="KAI1725590.1"/>
    <property type="molecule type" value="Genomic_DNA"/>
</dbReference>
<gene>
    <name evidence="4" type="ORF">DdX_02252</name>
</gene>
<evidence type="ECO:0000313" key="5">
    <source>
        <dbReference type="Proteomes" id="UP001201812"/>
    </source>
</evidence>
<sequence>MAASYICRRYILNDAELSDTFDLLDMDRDGRLNRQEIGALLRAVNMEPTRKELDFIFSEMDRDQSGKINKESFVNYLRSPPINRITIGELEKHFKEFDSDGDGAITEG</sequence>
<dbReference type="InterPro" id="IPR050230">
    <property type="entry name" value="CALM/Myosin/TropC-like"/>
</dbReference>
<dbReference type="Pfam" id="PF13202">
    <property type="entry name" value="EF-hand_5"/>
    <property type="match status" value="1"/>
</dbReference>
<dbReference type="PROSITE" id="PS00018">
    <property type="entry name" value="EF_HAND_1"/>
    <property type="match status" value="1"/>
</dbReference>
<dbReference type="Gene3D" id="1.10.238.10">
    <property type="entry name" value="EF-hand"/>
    <property type="match status" value="1"/>
</dbReference>
<feature type="domain" description="EF-hand" evidence="3">
    <location>
        <begin position="85"/>
        <end position="108"/>
    </location>
</feature>
<dbReference type="PANTHER" id="PTHR23048:SF0">
    <property type="entry name" value="CALMODULIN LIKE 3"/>
    <property type="match status" value="1"/>
</dbReference>
<evidence type="ECO:0000259" key="3">
    <source>
        <dbReference type="PROSITE" id="PS50222"/>
    </source>
</evidence>
<dbReference type="PROSITE" id="PS50222">
    <property type="entry name" value="EF_HAND_2"/>
    <property type="match status" value="3"/>
</dbReference>
<dbReference type="FunFam" id="1.10.238.10:FF:000178">
    <property type="entry name" value="Calmodulin-2 A"/>
    <property type="match status" value="1"/>
</dbReference>
<keyword evidence="1" id="KW-0677">Repeat</keyword>
<dbReference type="PANTHER" id="PTHR23048">
    <property type="entry name" value="MYOSIN LIGHT CHAIN 1, 3"/>
    <property type="match status" value="1"/>
</dbReference>
<dbReference type="GO" id="GO:0016460">
    <property type="term" value="C:myosin II complex"/>
    <property type="evidence" value="ECO:0007669"/>
    <property type="project" value="TreeGrafter"/>
</dbReference>
<reference evidence="4" key="1">
    <citation type="submission" date="2022-01" db="EMBL/GenBank/DDBJ databases">
        <title>Genome Sequence Resource for Two Populations of Ditylenchus destructor, the Migratory Endoparasitic Phytonematode.</title>
        <authorList>
            <person name="Zhang H."/>
            <person name="Lin R."/>
            <person name="Xie B."/>
        </authorList>
    </citation>
    <scope>NUCLEOTIDE SEQUENCE</scope>
    <source>
        <strain evidence="4">BazhouSP</strain>
    </source>
</reference>
<accession>A0AAD4NH05</accession>
<keyword evidence="5" id="KW-1185">Reference proteome</keyword>
<dbReference type="AlphaFoldDB" id="A0AAD4NH05"/>
<feature type="domain" description="EF-hand" evidence="3">
    <location>
        <begin position="12"/>
        <end position="47"/>
    </location>
</feature>
<organism evidence="4 5">
    <name type="scientific">Ditylenchus destructor</name>
    <dbReference type="NCBI Taxonomy" id="166010"/>
    <lineage>
        <taxon>Eukaryota</taxon>
        <taxon>Metazoa</taxon>
        <taxon>Ecdysozoa</taxon>
        <taxon>Nematoda</taxon>
        <taxon>Chromadorea</taxon>
        <taxon>Rhabditida</taxon>
        <taxon>Tylenchina</taxon>
        <taxon>Tylenchomorpha</taxon>
        <taxon>Sphaerularioidea</taxon>
        <taxon>Anguinidae</taxon>
        <taxon>Anguininae</taxon>
        <taxon>Ditylenchus</taxon>
    </lineage>
</organism>
<dbReference type="InterPro" id="IPR011992">
    <property type="entry name" value="EF-hand-dom_pair"/>
</dbReference>
<dbReference type="Proteomes" id="UP001201812">
    <property type="component" value="Unassembled WGS sequence"/>
</dbReference>
<dbReference type="SUPFAM" id="SSF47473">
    <property type="entry name" value="EF-hand"/>
    <property type="match status" value="1"/>
</dbReference>
<name>A0AAD4NH05_9BILA</name>
<evidence type="ECO:0000313" key="4">
    <source>
        <dbReference type="EMBL" id="KAI1725590.1"/>
    </source>
</evidence>